<dbReference type="SUPFAM" id="SSF53474">
    <property type="entry name" value="alpha/beta-Hydrolases"/>
    <property type="match status" value="1"/>
</dbReference>
<reference evidence="2 3" key="1">
    <citation type="submission" date="2021-03" db="EMBL/GenBank/DDBJ databases">
        <title>novel species in genus Cellulomonas.</title>
        <authorList>
            <person name="Zhang G."/>
        </authorList>
    </citation>
    <scope>NUCLEOTIDE SEQUENCE [LARGE SCALE GENOMIC DNA]</scope>
    <source>
        <strain evidence="3">zg-ZUI188</strain>
    </source>
</reference>
<dbReference type="InterPro" id="IPR050266">
    <property type="entry name" value="AB_hydrolase_sf"/>
</dbReference>
<dbReference type="GO" id="GO:0016787">
    <property type="term" value="F:hydrolase activity"/>
    <property type="evidence" value="ECO:0007669"/>
    <property type="project" value="UniProtKB-KW"/>
</dbReference>
<dbReference type="PANTHER" id="PTHR43798">
    <property type="entry name" value="MONOACYLGLYCEROL LIPASE"/>
    <property type="match status" value="1"/>
</dbReference>
<protein>
    <submittedName>
        <fullName evidence="2">Alpha/beta hydrolase</fullName>
    </submittedName>
</protein>
<organism evidence="2 3">
    <name type="scientific">Cellulomonas fengjieae</name>
    <dbReference type="NCBI Taxonomy" id="2819978"/>
    <lineage>
        <taxon>Bacteria</taxon>
        <taxon>Bacillati</taxon>
        <taxon>Actinomycetota</taxon>
        <taxon>Actinomycetes</taxon>
        <taxon>Micrococcales</taxon>
        <taxon>Cellulomonadaceae</taxon>
        <taxon>Cellulomonas</taxon>
    </lineage>
</organism>
<proteinExistence type="predicted"/>
<name>A0ABS3SJ68_9CELL</name>
<dbReference type="PRINTS" id="PR00111">
    <property type="entry name" value="ABHYDROLASE"/>
</dbReference>
<dbReference type="PANTHER" id="PTHR43798:SF33">
    <property type="entry name" value="HYDROLASE, PUTATIVE (AFU_ORTHOLOGUE AFUA_2G14860)-RELATED"/>
    <property type="match status" value="1"/>
</dbReference>
<dbReference type="Gene3D" id="3.40.50.1820">
    <property type="entry name" value="alpha/beta hydrolase"/>
    <property type="match status" value="1"/>
</dbReference>
<accession>A0ABS3SJ68</accession>
<comment type="caution">
    <text evidence="2">The sequence shown here is derived from an EMBL/GenBank/DDBJ whole genome shotgun (WGS) entry which is preliminary data.</text>
</comment>
<feature type="domain" description="AB hydrolase-1" evidence="1">
    <location>
        <begin position="31"/>
        <end position="240"/>
    </location>
</feature>
<dbReference type="InterPro" id="IPR029058">
    <property type="entry name" value="AB_hydrolase_fold"/>
</dbReference>
<gene>
    <name evidence="2" type="ORF">J4035_14200</name>
</gene>
<keyword evidence="3" id="KW-1185">Reference proteome</keyword>
<keyword evidence="2" id="KW-0378">Hydrolase</keyword>
<evidence type="ECO:0000313" key="3">
    <source>
        <dbReference type="Proteomes" id="UP000678317"/>
    </source>
</evidence>
<dbReference type="RefSeq" id="WP_208290043.1">
    <property type="nucleotide sequence ID" value="NZ_CP074404.1"/>
</dbReference>
<dbReference type="Pfam" id="PF12697">
    <property type="entry name" value="Abhydrolase_6"/>
    <property type="match status" value="1"/>
</dbReference>
<evidence type="ECO:0000313" key="2">
    <source>
        <dbReference type="EMBL" id="MBO3085792.1"/>
    </source>
</evidence>
<sequence length="254" mass="26941">MPQLVSRTLDVGGHEVRVHTSVGASTSPVYLLVHGIGMSHRSLARLQRALQPYGTVHCVDLPGFGGTPTPSDAISIADGAALLGRVLDALDVPAAVLVGHSMGGQLVVELAAQRPALVTHLVLIGPVTDPDRAGHLTQARDLFRDSLREPASGNVLTFADYLRCGPRWYLTELEPMLAYRTDERLAVVAAPTLVIRGTGDPVARHAWCARLADVAPGGSLVEVPGHRHLVQFTAADSTARAVAAFCRRDLALEP</sequence>
<dbReference type="Proteomes" id="UP000678317">
    <property type="component" value="Unassembled WGS sequence"/>
</dbReference>
<dbReference type="EMBL" id="JAGFBM010000008">
    <property type="protein sequence ID" value="MBO3085792.1"/>
    <property type="molecule type" value="Genomic_DNA"/>
</dbReference>
<evidence type="ECO:0000259" key="1">
    <source>
        <dbReference type="Pfam" id="PF12697"/>
    </source>
</evidence>
<dbReference type="InterPro" id="IPR000073">
    <property type="entry name" value="AB_hydrolase_1"/>
</dbReference>